<dbReference type="PANTHER" id="PTHR43861:SF1">
    <property type="entry name" value="TRANS-ACONITATE 2-METHYLTRANSFERASE"/>
    <property type="match status" value="1"/>
</dbReference>
<protein>
    <submittedName>
        <fullName evidence="4">Class I SAM-dependent methyltransferase</fullName>
        <ecNumber evidence="4">2.1.-.-</ecNumber>
    </submittedName>
</protein>
<comment type="caution">
    <text evidence="4">The sequence shown here is derived from an EMBL/GenBank/DDBJ whole genome shotgun (WGS) entry which is preliminary data.</text>
</comment>
<keyword evidence="1 4" id="KW-0489">Methyltransferase</keyword>
<evidence type="ECO:0000313" key="5">
    <source>
        <dbReference type="Proteomes" id="UP001403385"/>
    </source>
</evidence>
<dbReference type="RefSeq" id="WP_346823593.1">
    <property type="nucleotide sequence ID" value="NZ_JBDKWZ010000017.1"/>
</dbReference>
<dbReference type="GO" id="GO:0008168">
    <property type="term" value="F:methyltransferase activity"/>
    <property type="evidence" value="ECO:0007669"/>
    <property type="project" value="UniProtKB-KW"/>
</dbReference>
<dbReference type="CDD" id="cd02440">
    <property type="entry name" value="AdoMet_MTases"/>
    <property type="match status" value="1"/>
</dbReference>
<dbReference type="GO" id="GO:0032259">
    <property type="term" value="P:methylation"/>
    <property type="evidence" value="ECO:0007669"/>
    <property type="project" value="UniProtKB-KW"/>
</dbReference>
<gene>
    <name evidence="4" type="ORF">AAG747_23015</name>
</gene>
<evidence type="ECO:0000259" key="3">
    <source>
        <dbReference type="Pfam" id="PF13649"/>
    </source>
</evidence>
<dbReference type="Pfam" id="PF13649">
    <property type="entry name" value="Methyltransf_25"/>
    <property type="match status" value="1"/>
</dbReference>
<accession>A0AAW9SJ05</accession>
<proteinExistence type="predicted"/>
<evidence type="ECO:0000256" key="2">
    <source>
        <dbReference type="ARBA" id="ARBA00022679"/>
    </source>
</evidence>
<dbReference type="AlphaFoldDB" id="A0AAW9SJ05"/>
<feature type="domain" description="Methyltransferase" evidence="3">
    <location>
        <begin position="52"/>
        <end position="146"/>
    </location>
</feature>
<sequence length="264" mass="30516">MDYLQINKQLWNDKTDFHFQSEFYAVDAFLKGQDALNSIELDLLGDIKDKKILHLQCHFGMDTISLSRHGAEATGVDFSEKAIEKARHLQSTLGTNTRFIQSDIYSLHELLDEQFDIVYTSYGVIGWLPDMDLWANTIRHFLKPGGSFIMVEFHPVVWMFSNDFQKIEYHYSDSQPIIEETQGTYANPQAEIQGKSVSWNHGLAKVLNALIQTGLSIRHFQEWDYSPYDCFDNTIEIEKGKFQIKGLEQKIPMLYSVVAQKSHH</sequence>
<dbReference type="InterPro" id="IPR041698">
    <property type="entry name" value="Methyltransf_25"/>
</dbReference>
<dbReference type="EMBL" id="JBDKWZ010000017">
    <property type="protein sequence ID" value="MEN7550811.1"/>
    <property type="molecule type" value="Genomic_DNA"/>
</dbReference>
<dbReference type="SUPFAM" id="SSF53335">
    <property type="entry name" value="S-adenosyl-L-methionine-dependent methyltransferases"/>
    <property type="match status" value="1"/>
</dbReference>
<dbReference type="Proteomes" id="UP001403385">
    <property type="component" value="Unassembled WGS sequence"/>
</dbReference>
<evidence type="ECO:0000313" key="4">
    <source>
        <dbReference type="EMBL" id="MEN7550811.1"/>
    </source>
</evidence>
<organism evidence="4 5">
    <name type="scientific">Rapidithrix thailandica</name>
    <dbReference type="NCBI Taxonomy" id="413964"/>
    <lineage>
        <taxon>Bacteria</taxon>
        <taxon>Pseudomonadati</taxon>
        <taxon>Bacteroidota</taxon>
        <taxon>Cytophagia</taxon>
        <taxon>Cytophagales</taxon>
        <taxon>Flammeovirgaceae</taxon>
        <taxon>Rapidithrix</taxon>
    </lineage>
</organism>
<reference evidence="4 5" key="1">
    <citation type="submission" date="2024-04" db="EMBL/GenBank/DDBJ databases">
        <title>Novel genus in family Flammeovirgaceae.</title>
        <authorList>
            <person name="Nguyen T.H."/>
            <person name="Vuong T.Q."/>
            <person name="Le H."/>
            <person name="Kim S.-G."/>
        </authorList>
    </citation>
    <scope>NUCLEOTIDE SEQUENCE [LARGE SCALE GENOMIC DNA]</scope>
    <source>
        <strain evidence="4 5">JCM 23209</strain>
    </source>
</reference>
<dbReference type="PANTHER" id="PTHR43861">
    <property type="entry name" value="TRANS-ACONITATE 2-METHYLTRANSFERASE-RELATED"/>
    <property type="match status" value="1"/>
</dbReference>
<keyword evidence="5" id="KW-1185">Reference proteome</keyword>
<dbReference type="Gene3D" id="3.40.50.150">
    <property type="entry name" value="Vaccinia Virus protein VP39"/>
    <property type="match status" value="1"/>
</dbReference>
<name>A0AAW9SJ05_9BACT</name>
<keyword evidence="2 4" id="KW-0808">Transferase</keyword>
<evidence type="ECO:0000256" key="1">
    <source>
        <dbReference type="ARBA" id="ARBA00022603"/>
    </source>
</evidence>
<dbReference type="EC" id="2.1.-.-" evidence="4"/>
<dbReference type="InterPro" id="IPR029063">
    <property type="entry name" value="SAM-dependent_MTases_sf"/>
</dbReference>